<protein>
    <submittedName>
        <fullName evidence="1">Uncharacterized protein</fullName>
    </submittedName>
</protein>
<sequence>MSYIDLERPNAPTFETQEKVRKIIKDALTAQRKHVIY</sequence>
<reference evidence="1" key="1">
    <citation type="journal article" date="2021" name="Proc. Natl. Acad. Sci. U.S.A.">
        <title>A Catalog of Tens of Thousands of Viruses from Human Metagenomes Reveals Hidden Associations with Chronic Diseases.</title>
        <authorList>
            <person name="Tisza M.J."/>
            <person name="Buck C.B."/>
        </authorList>
    </citation>
    <scope>NUCLEOTIDE SEQUENCE</scope>
    <source>
        <strain evidence="1">CtCo31</strain>
    </source>
</reference>
<organism evidence="1">
    <name type="scientific">Myoviridae sp. ctCo31</name>
    <dbReference type="NCBI Taxonomy" id="2825053"/>
    <lineage>
        <taxon>Viruses</taxon>
        <taxon>Duplodnaviria</taxon>
        <taxon>Heunggongvirae</taxon>
        <taxon>Uroviricota</taxon>
        <taxon>Caudoviricetes</taxon>
    </lineage>
</organism>
<dbReference type="EMBL" id="BK016109">
    <property type="protein sequence ID" value="DAF95690.1"/>
    <property type="molecule type" value="Genomic_DNA"/>
</dbReference>
<name>A0A8S5UMQ0_9CAUD</name>
<accession>A0A8S5UMQ0</accession>
<proteinExistence type="predicted"/>
<evidence type="ECO:0000313" key="1">
    <source>
        <dbReference type="EMBL" id="DAF95690.1"/>
    </source>
</evidence>